<protein>
    <submittedName>
        <fullName evidence="1">Uncharacterized protein</fullName>
    </submittedName>
</protein>
<dbReference type="AlphaFoldDB" id="A0A2R8AV81"/>
<gene>
    <name evidence="1" type="ORF">PRI8871_01626</name>
</gene>
<evidence type="ECO:0000313" key="2">
    <source>
        <dbReference type="Proteomes" id="UP000244904"/>
    </source>
</evidence>
<reference evidence="2" key="1">
    <citation type="submission" date="2018-03" db="EMBL/GenBank/DDBJ databases">
        <authorList>
            <person name="Rodrigo-Torres L."/>
            <person name="Arahal R. D."/>
            <person name="Lucena T."/>
        </authorList>
    </citation>
    <scope>NUCLEOTIDE SEQUENCE [LARGE SCALE GENOMIC DNA]</scope>
    <source>
        <strain evidence="2">CECT 8871</strain>
    </source>
</reference>
<keyword evidence="2" id="KW-1185">Reference proteome</keyword>
<evidence type="ECO:0000313" key="1">
    <source>
        <dbReference type="EMBL" id="SPF79827.1"/>
    </source>
</evidence>
<sequence length="142" mass="15150">MRCAAGSAAVVGGRWGRPFETGNNAPLLSDISAAKRLLLLNIRTGWRIVRAMKHLIVILALLAPMAANAACYADYKAKQDDPLRLHYGVAELGAGCTLDAARDELNARLAEKGWTLLTVVSVFDDAGLVARGSDADFTLLGR</sequence>
<dbReference type="EMBL" id="OMOJ01000002">
    <property type="protein sequence ID" value="SPF79827.1"/>
    <property type="molecule type" value="Genomic_DNA"/>
</dbReference>
<name>A0A2R8AV81_9RHOB</name>
<dbReference type="Proteomes" id="UP000244904">
    <property type="component" value="Unassembled WGS sequence"/>
</dbReference>
<proteinExistence type="predicted"/>
<accession>A0A2R8AV81</accession>
<organism evidence="1 2">
    <name type="scientific">Pseudoprimorskyibacter insulae</name>
    <dbReference type="NCBI Taxonomy" id="1695997"/>
    <lineage>
        <taxon>Bacteria</taxon>
        <taxon>Pseudomonadati</taxon>
        <taxon>Pseudomonadota</taxon>
        <taxon>Alphaproteobacteria</taxon>
        <taxon>Rhodobacterales</taxon>
        <taxon>Paracoccaceae</taxon>
        <taxon>Pseudoprimorskyibacter</taxon>
    </lineage>
</organism>